<dbReference type="EMBL" id="CADCTR010002372">
    <property type="protein sequence ID" value="CAA9349265.1"/>
    <property type="molecule type" value="Genomic_DNA"/>
</dbReference>
<evidence type="ECO:0000313" key="2">
    <source>
        <dbReference type="EMBL" id="CAA9349265.1"/>
    </source>
</evidence>
<organism evidence="2">
    <name type="scientific">uncultured Chloroflexia bacterium</name>
    <dbReference type="NCBI Taxonomy" id="1672391"/>
    <lineage>
        <taxon>Bacteria</taxon>
        <taxon>Bacillati</taxon>
        <taxon>Chloroflexota</taxon>
        <taxon>Chloroflexia</taxon>
        <taxon>environmental samples</taxon>
    </lineage>
</organism>
<sequence length="215" mass="24192">MRASRDSKRYAPPFVRGGGAGESILRPRTPSFFPFTLRDLYHTSTPLYVACATSCGAWTEDVRPARFTTDERDPVESRRERGARKCALAARAVSRELNAVGETLRTRGRARQGPPSSKTCCVVLVRCATNRTCSGHDYPPPSSEQVLLEWHIVIQVSCTLRPILRRCLDEAVDRYPYVRYTHIRYPVPDSSFPFPTPDRAPVPFSSRPHLGSQEL</sequence>
<protein>
    <submittedName>
        <fullName evidence="2">Uncharacterized protein</fullName>
    </submittedName>
</protein>
<accession>A0A6J4M951</accession>
<reference evidence="2" key="1">
    <citation type="submission" date="2020-02" db="EMBL/GenBank/DDBJ databases">
        <authorList>
            <person name="Meier V. D."/>
        </authorList>
    </citation>
    <scope>NUCLEOTIDE SEQUENCE</scope>
    <source>
        <strain evidence="2">AVDCRST_MAG93</strain>
    </source>
</reference>
<feature type="region of interest" description="Disordered" evidence="1">
    <location>
        <begin position="196"/>
        <end position="215"/>
    </location>
</feature>
<gene>
    <name evidence="2" type="ORF">AVDCRST_MAG93-7031</name>
</gene>
<dbReference type="AlphaFoldDB" id="A0A6J4M951"/>
<name>A0A6J4M951_9CHLR</name>
<feature type="region of interest" description="Disordered" evidence="1">
    <location>
        <begin position="1"/>
        <end position="21"/>
    </location>
</feature>
<evidence type="ECO:0000256" key="1">
    <source>
        <dbReference type="SAM" id="MobiDB-lite"/>
    </source>
</evidence>
<proteinExistence type="predicted"/>